<dbReference type="Gene3D" id="3.50.50.60">
    <property type="entry name" value="FAD/NAD(P)-binding domain"/>
    <property type="match status" value="1"/>
</dbReference>
<dbReference type="PANTHER" id="PTHR43498:SF1">
    <property type="entry name" value="COB--COM HETERODISULFIDE REDUCTASE IRON-SULFUR SUBUNIT A"/>
    <property type="match status" value="1"/>
</dbReference>
<evidence type="ECO:0000256" key="2">
    <source>
        <dbReference type="ARBA" id="ARBA00022630"/>
    </source>
</evidence>
<dbReference type="EMBL" id="JACDUM010000001">
    <property type="protein sequence ID" value="MBA2859232.1"/>
    <property type="molecule type" value="Genomic_DNA"/>
</dbReference>
<evidence type="ECO:0000313" key="12">
    <source>
        <dbReference type="Proteomes" id="UP000522365"/>
    </source>
</evidence>
<dbReference type="InterPro" id="IPR036188">
    <property type="entry name" value="FAD/NAD-bd_sf"/>
</dbReference>
<evidence type="ECO:0000313" key="15">
    <source>
        <dbReference type="Proteomes" id="UP000568063"/>
    </source>
</evidence>
<evidence type="ECO:0000313" key="9">
    <source>
        <dbReference type="EMBL" id="MBA2852091.1"/>
    </source>
</evidence>
<gene>
    <name evidence="8" type="ORF">HNP87_000027</name>
    <name evidence="9" type="ORF">HNP89_000028</name>
    <name evidence="10" type="ORF">HNP91_000027</name>
    <name evidence="11" type="ORF">HNP92_000841</name>
</gene>
<evidence type="ECO:0000313" key="11">
    <source>
        <dbReference type="EMBL" id="MBB6401556.1"/>
    </source>
</evidence>
<keyword evidence="7" id="KW-0274">FAD</keyword>
<comment type="similarity">
    <text evidence="7">Belongs to the HdrA family.</text>
</comment>
<dbReference type="EMBL" id="JACHEC010000001">
    <property type="protein sequence ID" value="MBB6401556.1"/>
    <property type="molecule type" value="Genomic_DNA"/>
</dbReference>
<reference evidence="12 14" key="1">
    <citation type="submission" date="2020-07" db="EMBL/GenBank/DDBJ databases">
        <title>Genomic Encyclopedia of Type Strains, Phase IV (KMG-V): Genome sequencing to study the core and pangenomes of soil and plant-associated prokaryotes.</title>
        <authorList>
            <person name="Whitman W."/>
        </authorList>
    </citation>
    <scope>NUCLEOTIDE SEQUENCE [LARGE SCALE GENOMIC DNA]</scope>
    <source>
        <strain evidence="8 14">A4</strain>
        <strain evidence="11 13">C11</strain>
        <strain evidence="10 15">C9</strain>
        <strain evidence="9 12">S1</strain>
    </source>
</reference>
<dbReference type="Pfam" id="PF13450">
    <property type="entry name" value="NAD_binding_8"/>
    <property type="match status" value="1"/>
</dbReference>
<dbReference type="GO" id="GO:0016491">
    <property type="term" value="F:oxidoreductase activity"/>
    <property type="evidence" value="ECO:0007669"/>
    <property type="project" value="UniProtKB-UniRule"/>
</dbReference>
<dbReference type="Proteomes" id="UP000536195">
    <property type="component" value="Unassembled WGS sequence"/>
</dbReference>
<keyword evidence="1 7" id="KW-0004">4Fe-4S</keyword>
<comment type="caution">
    <text evidence="10">The sequence shown here is derived from an EMBL/GenBank/DDBJ whole genome shotgun (WGS) entry which is preliminary data.</text>
</comment>
<sequence length="196" mass="20867">MSDPKVGVFVCYCGANINGAVDCEAVKDFASELDGVAVAATYPFMCADPGQGLIKDAIKEHGLDRIVVAACTPKIHEPTFRGCLQDAGISPYYLEFVNIREHDAFVHMGDVKAATKKACEMIAGGVERAKKLEDVPQKVVDVDKSCMVIGAGIAGIQSALDLGDQGFKVYLVDKDESIGGRMAQLAKTFPTDDCAM</sequence>
<dbReference type="EMBL" id="JACDUI010000001">
    <property type="protein sequence ID" value="MBA2839515.1"/>
    <property type="molecule type" value="Genomic_DNA"/>
</dbReference>
<organism evidence="10 15">
    <name type="scientific">Methanococcus maripaludis</name>
    <name type="common">Methanococcus deltae</name>
    <dbReference type="NCBI Taxonomy" id="39152"/>
    <lineage>
        <taxon>Archaea</taxon>
        <taxon>Methanobacteriati</taxon>
        <taxon>Methanobacteriota</taxon>
        <taxon>Methanomada group</taxon>
        <taxon>Methanococci</taxon>
        <taxon>Methanococcales</taxon>
        <taxon>Methanococcaceae</taxon>
        <taxon>Methanococcus</taxon>
    </lineage>
</organism>
<dbReference type="EMBL" id="JACDUK010000001">
    <property type="protein sequence ID" value="MBA2852091.1"/>
    <property type="molecule type" value="Genomic_DNA"/>
</dbReference>
<evidence type="ECO:0000256" key="3">
    <source>
        <dbReference type="ARBA" id="ARBA00022723"/>
    </source>
</evidence>
<evidence type="ECO:0000313" key="10">
    <source>
        <dbReference type="EMBL" id="MBA2859232.1"/>
    </source>
</evidence>
<comment type="subunit">
    <text evidence="7">The ferredoxin:CoB-CoM heterodisulfide reductase is composed of three subunits; HdrA, HdrB and HdrC.</text>
</comment>
<evidence type="ECO:0000313" key="8">
    <source>
        <dbReference type="EMBL" id="MBA2839515.1"/>
    </source>
</evidence>
<evidence type="ECO:0000256" key="5">
    <source>
        <dbReference type="ARBA" id="ARBA00023004"/>
    </source>
</evidence>
<accession>A0A7J9P7S9</accession>
<dbReference type="EC" id="1.8.-.-" evidence="7"/>
<keyword evidence="2 7" id="KW-0285">Flavoprotein</keyword>
<keyword evidence="3 7" id="KW-0479">Metal-binding</keyword>
<dbReference type="InterPro" id="IPR039650">
    <property type="entry name" value="HdrA-like"/>
</dbReference>
<evidence type="ECO:0000256" key="7">
    <source>
        <dbReference type="RuleBase" id="RU366072"/>
    </source>
</evidence>
<evidence type="ECO:0000256" key="1">
    <source>
        <dbReference type="ARBA" id="ARBA00022485"/>
    </source>
</evidence>
<comment type="cofactor">
    <cofactor evidence="7">
        <name>FAD</name>
        <dbReference type="ChEBI" id="CHEBI:57692"/>
    </cofactor>
</comment>
<evidence type="ECO:0000313" key="14">
    <source>
        <dbReference type="Proteomes" id="UP000563838"/>
    </source>
</evidence>
<dbReference type="SUPFAM" id="SSF51971">
    <property type="entry name" value="Nucleotide-binding domain"/>
    <property type="match status" value="1"/>
</dbReference>
<comment type="cofactor">
    <cofactor evidence="7">
        <name>[4Fe-4S] cluster</name>
        <dbReference type="ChEBI" id="CHEBI:49883"/>
    </cofactor>
</comment>
<dbReference type="GO" id="GO:0051539">
    <property type="term" value="F:4 iron, 4 sulfur cluster binding"/>
    <property type="evidence" value="ECO:0007669"/>
    <property type="project" value="UniProtKB-UniRule"/>
</dbReference>
<dbReference type="AlphaFoldDB" id="A0A7J9P7S9"/>
<evidence type="ECO:0000256" key="6">
    <source>
        <dbReference type="ARBA" id="ARBA00023014"/>
    </source>
</evidence>
<dbReference type="GO" id="GO:0046872">
    <property type="term" value="F:metal ion binding"/>
    <property type="evidence" value="ECO:0007669"/>
    <property type="project" value="UniProtKB-KW"/>
</dbReference>
<dbReference type="Proteomes" id="UP000522365">
    <property type="component" value="Unassembled WGS sequence"/>
</dbReference>
<protein>
    <recommendedName>
        <fullName evidence="7">CoB--CoM heterodisulfide reductase iron-sulfur subunit A</fullName>
        <ecNumber evidence="7">1.8.-.-</ecNumber>
    </recommendedName>
</protein>
<evidence type="ECO:0000256" key="4">
    <source>
        <dbReference type="ARBA" id="ARBA00023002"/>
    </source>
</evidence>
<dbReference type="Proteomes" id="UP000563838">
    <property type="component" value="Unassembled WGS sequence"/>
</dbReference>
<keyword evidence="5 7" id="KW-0408">Iron</keyword>
<comment type="function">
    <text evidence="7">Part of a complex that catalyzes the reversible reduction of CoM-S-S-CoB to the thiol-coenzymes H-S-CoM (coenzyme M) and H-S-CoB (coenzyme B).</text>
</comment>
<proteinExistence type="inferred from homology"/>
<name>A0A7J9P7S9_METMI</name>
<keyword evidence="6 7" id="KW-0411">Iron-sulfur</keyword>
<evidence type="ECO:0000313" key="13">
    <source>
        <dbReference type="Proteomes" id="UP000536195"/>
    </source>
</evidence>
<dbReference type="PANTHER" id="PTHR43498">
    <property type="entry name" value="FERREDOXIN:COB-COM HETERODISULFIDE REDUCTASE SUBUNIT A"/>
    <property type="match status" value="1"/>
</dbReference>
<dbReference type="Proteomes" id="UP000568063">
    <property type="component" value="Unassembled WGS sequence"/>
</dbReference>
<keyword evidence="4 7" id="KW-0560">Oxidoreductase</keyword>
<comment type="pathway">
    <text evidence="7">Cofactor metabolism; coenzyme M-coenzyme B heterodisulfide reduction; coenzyme B and coenzyme M from coenzyme M-coenzyme B heterodisulfide: step 1/1.</text>
</comment>